<dbReference type="EMBL" id="AZXY01000006">
    <property type="protein sequence ID" value="KSZ58286.1"/>
    <property type="molecule type" value="Genomic_DNA"/>
</dbReference>
<gene>
    <name evidence="2" type="ORF">Z045_14020</name>
</gene>
<accession>A0A0V9UJW1</accession>
<evidence type="ECO:0000313" key="3">
    <source>
        <dbReference type="Proteomes" id="UP000053060"/>
    </source>
</evidence>
<feature type="compositionally biased region" description="Basic and acidic residues" evidence="1">
    <location>
        <begin position="1"/>
        <end position="11"/>
    </location>
</feature>
<protein>
    <submittedName>
        <fullName evidence="2">Uncharacterized protein</fullName>
    </submittedName>
</protein>
<feature type="compositionally biased region" description="Basic residues" evidence="1">
    <location>
        <begin position="46"/>
        <end position="70"/>
    </location>
</feature>
<sequence length="99" mass="11288">MPRSRPRDRSARAGGSVSSSPARLPSWPPAGSCSTGDAVRLTLRSLRNRRACGRRNPPRRRPERPRRRRSPPSPPTPRRPDRRPRCRILVPRIGSRGRR</sequence>
<dbReference type="Proteomes" id="UP000053060">
    <property type="component" value="Unassembled WGS sequence"/>
</dbReference>
<dbReference type="AlphaFoldDB" id="A0A0V9UJW1"/>
<reference evidence="2 3" key="2">
    <citation type="journal article" date="2016" name="Genome Announc.">
        <title>Draft Genome Sequence of a Versatile Hydrocarbon-Degrading Bacterium, Rhodococcus pyridinivorans Strain KG-16, Collected from Oil Fields in India.</title>
        <authorList>
            <person name="Aggarwal R.K."/>
            <person name="Dawar C."/>
            <person name="Phanindranath R."/>
            <person name="Mutnuri L."/>
            <person name="Dayal A.M."/>
        </authorList>
    </citation>
    <scope>NUCLEOTIDE SEQUENCE [LARGE SCALE GENOMIC DNA]</scope>
    <source>
        <strain evidence="2 3">KG-16</strain>
    </source>
</reference>
<reference evidence="3" key="1">
    <citation type="submission" date="2015-01" db="EMBL/GenBank/DDBJ databases">
        <title>Draft genome sequence of Rhodococcus pyridinivorans strain KG-16, a hydrocarbon-degrading bacterium.</title>
        <authorList>
            <person name="Aggarwal R.K."/>
            <person name="Dawar C."/>
        </authorList>
    </citation>
    <scope>NUCLEOTIDE SEQUENCE [LARGE SCALE GENOMIC DNA]</scope>
    <source>
        <strain evidence="3">KG-16</strain>
    </source>
</reference>
<evidence type="ECO:0000313" key="2">
    <source>
        <dbReference type="EMBL" id="KSZ58286.1"/>
    </source>
</evidence>
<comment type="caution">
    <text evidence="2">The sequence shown here is derived from an EMBL/GenBank/DDBJ whole genome shotgun (WGS) entry which is preliminary data.</text>
</comment>
<proteinExistence type="predicted"/>
<evidence type="ECO:0000256" key="1">
    <source>
        <dbReference type="SAM" id="MobiDB-lite"/>
    </source>
</evidence>
<name>A0A0V9UJW1_9NOCA</name>
<feature type="region of interest" description="Disordered" evidence="1">
    <location>
        <begin position="1"/>
        <end position="99"/>
    </location>
</feature>
<feature type="compositionally biased region" description="Low complexity" evidence="1">
    <location>
        <begin position="12"/>
        <end position="23"/>
    </location>
</feature>
<organism evidence="2 3">
    <name type="scientific">Rhodococcus pyridinivorans KG-16</name>
    <dbReference type="NCBI Taxonomy" id="1441730"/>
    <lineage>
        <taxon>Bacteria</taxon>
        <taxon>Bacillati</taxon>
        <taxon>Actinomycetota</taxon>
        <taxon>Actinomycetes</taxon>
        <taxon>Mycobacteriales</taxon>
        <taxon>Nocardiaceae</taxon>
        <taxon>Rhodococcus</taxon>
    </lineage>
</organism>